<accession>A0A6G9CWJ3</accession>
<evidence type="ECO:0000313" key="3">
    <source>
        <dbReference type="Proteomes" id="UP000502345"/>
    </source>
</evidence>
<protein>
    <submittedName>
        <fullName evidence="2">Uncharacterized protein</fullName>
    </submittedName>
</protein>
<dbReference type="Proteomes" id="UP000502345">
    <property type="component" value="Chromosome"/>
</dbReference>
<gene>
    <name evidence="2" type="ORF">G9444_4024</name>
</gene>
<keyword evidence="1" id="KW-0472">Membrane</keyword>
<name>A0A6G9CWJ3_RHOER</name>
<keyword evidence="1" id="KW-0812">Transmembrane</keyword>
<reference evidence="2 3" key="1">
    <citation type="submission" date="2020-03" db="EMBL/GenBank/DDBJ databases">
        <title>Screen low temperature-resistant strains for efficient degradation of petroleum hydrocarbons under the low temperature.</title>
        <authorList>
            <person name="Wang Y."/>
            <person name="Chen J."/>
        </authorList>
    </citation>
    <scope>NUCLEOTIDE SEQUENCE [LARGE SCALE GENOMIC DNA]</scope>
    <source>
        <strain evidence="2 3">KB1</strain>
    </source>
</reference>
<sequence>MDLGKCHVGGFFEDRETPQVHVVLAHLGFGEMAYLSSAFEVGGRIVTVVALLLAAVGIGRSDRCVSM</sequence>
<feature type="transmembrane region" description="Helical" evidence="1">
    <location>
        <begin position="41"/>
        <end position="59"/>
    </location>
</feature>
<keyword evidence="1" id="KW-1133">Transmembrane helix</keyword>
<dbReference type="EMBL" id="CP050124">
    <property type="protein sequence ID" value="QIP41268.1"/>
    <property type="molecule type" value="Genomic_DNA"/>
</dbReference>
<proteinExistence type="predicted"/>
<evidence type="ECO:0000313" key="2">
    <source>
        <dbReference type="EMBL" id="QIP41268.1"/>
    </source>
</evidence>
<dbReference type="AlphaFoldDB" id="A0A6G9CWJ3"/>
<organism evidence="2 3">
    <name type="scientific">Rhodococcus erythropolis</name>
    <name type="common">Arthrobacter picolinophilus</name>
    <dbReference type="NCBI Taxonomy" id="1833"/>
    <lineage>
        <taxon>Bacteria</taxon>
        <taxon>Bacillati</taxon>
        <taxon>Actinomycetota</taxon>
        <taxon>Actinomycetes</taxon>
        <taxon>Mycobacteriales</taxon>
        <taxon>Nocardiaceae</taxon>
        <taxon>Rhodococcus</taxon>
        <taxon>Rhodococcus erythropolis group</taxon>
    </lineage>
</organism>
<evidence type="ECO:0000256" key="1">
    <source>
        <dbReference type="SAM" id="Phobius"/>
    </source>
</evidence>